<gene>
    <name evidence="8" type="ORF">LQV63_23115</name>
</gene>
<keyword evidence="5" id="KW-0808">Transferase</keyword>
<name>A0ABS8YPB9_9BACL</name>
<sequence length="250" mass="27333">MQSVQPHIRIGTHMTQARYAVLPGDPKRVGAVAHWLDRVEELTFNREYRSIRGWIDDVEVIVMSTGMGGASTGIAVEELNRLGITTLIRIGSCGALQSGIQLGDIVIAAGAVRDDGASAAYIDKGYPAIPDPELLCALMHTADELKLPWHCGRIRSHDSFYTDREEEIDRYWSGKGILAADMETSALFVIGGLRGMRTASILNVVVEHEGDLEQGINNLVAQEDACALGEEREIRLALEAIRADAQRLAR</sequence>
<evidence type="ECO:0000256" key="1">
    <source>
        <dbReference type="ARBA" id="ARBA00010456"/>
    </source>
</evidence>
<dbReference type="SUPFAM" id="SSF53167">
    <property type="entry name" value="Purine and uridine phosphorylases"/>
    <property type="match status" value="1"/>
</dbReference>
<dbReference type="InterPro" id="IPR035994">
    <property type="entry name" value="Nucleoside_phosphorylase_sf"/>
</dbReference>
<evidence type="ECO:0000256" key="2">
    <source>
        <dbReference type="ARBA" id="ARBA00011888"/>
    </source>
</evidence>
<dbReference type="InterPro" id="IPR000845">
    <property type="entry name" value="Nucleoside_phosphorylase_d"/>
</dbReference>
<evidence type="ECO:0000313" key="9">
    <source>
        <dbReference type="Proteomes" id="UP001199916"/>
    </source>
</evidence>
<evidence type="ECO:0000256" key="5">
    <source>
        <dbReference type="ARBA" id="ARBA00022679"/>
    </source>
</evidence>
<evidence type="ECO:0000256" key="6">
    <source>
        <dbReference type="ARBA" id="ARBA00048447"/>
    </source>
</evidence>
<comment type="catalytic activity">
    <reaction evidence="6">
        <text>uridine + phosphate = alpha-D-ribose 1-phosphate + uracil</text>
        <dbReference type="Rhea" id="RHEA:24388"/>
        <dbReference type="ChEBI" id="CHEBI:16704"/>
        <dbReference type="ChEBI" id="CHEBI:17568"/>
        <dbReference type="ChEBI" id="CHEBI:43474"/>
        <dbReference type="ChEBI" id="CHEBI:57720"/>
        <dbReference type="EC" id="2.4.2.3"/>
    </reaction>
</comment>
<dbReference type="InterPro" id="IPR018016">
    <property type="entry name" value="Nucleoside_phosphorylase_CS"/>
</dbReference>
<dbReference type="Gene3D" id="3.40.50.1580">
    <property type="entry name" value="Nucleoside phosphorylase domain"/>
    <property type="match status" value="1"/>
</dbReference>
<dbReference type="Proteomes" id="UP001199916">
    <property type="component" value="Unassembled WGS sequence"/>
</dbReference>
<dbReference type="EC" id="2.4.2.3" evidence="2"/>
<keyword evidence="4" id="KW-0328">Glycosyltransferase</keyword>
<dbReference type="PANTHER" id="PTHR43691:SF11">
    <property type="entry name" value="FI09636P-RELATED"/>
    <property type="match status" value="1"/>
</dbReference>
<accession>A0ABS8YPB9</accession>
<evidence type="ECO:0000259" key="7">
    <source>
        <dbReference type="Pfam" id="PF01048"/>
    </source>
</evidence>
<evidence type="ECO:0000256" key="3">
    <source>
        <dbReference type="ARBA" id="ARBA00021980"/>
    </source>
</evidence>
<feature type="domain" description="Nucleoside phosphorylase" evidence="7">
    <location>
        <begin position="18"/>
        <end position="238"/>
    </location>
</feature>
<dbReference type="RefSeq" id="WP_233698429.1">
    <property type="nucleotide sequence ID" value="NZ_JAJNBZ010000025.1"/>
</dbReference>
<dbReference type="Pfam" id="PF01048">
    <property type="entry name" value="PNP_UDP_1"/>
    <property type="match status" value="1"/>
</dbReference>
<proteinExistence type="inferred from homology"/>
<comment type="caution">
    <text evidence="8">The sequence shown here is derived from an EMBL/GenBank/DDBJ whole genome shotgun (WGS) entry which is preliminary data.</text>
</comment>
<protein>
    <recommendedName>
        <fullName evidence="3">Uridine phosphorylase</fullName>
        <ecNumber evidence="2">2.4.2.3</ecNumber>
    </recommendedName>
</protein>
<dbReference type="PROSITE" id="PS01232">
    <property type="entry name" value="PNP_UDP_1"/>
    <property type="match status" value="1"/>
</dbReference>
<dbReference type="CDD" id="cd17767">
    <property type="entry name" value="UP_EcUdp-like"/>
    <property type="match status" value="1"/>
</dbReference>
<organism evidence="8 9">
    <name type="scientific">Paenibacillus profundus</name>
    <dbReference type="NCBI Taxonomy" id="1173085"/>
    <lineage>
        <taxon>Bacteria</taxon>
        <taxon>Bacillati</taxon>
        <taxon>Bacillota</taxon>
        <taxon>Bacilli</taxon>
        <taxon>Bacillales</taxon>
        <taxon>Paenibacillaceae</taxon>
        <taxon>Paenibacillus</taxon>
    </lineage>
</organism>
<evidence type="ECO:0000313" key="8">
    <source>
        <dbReference type="EMBL" id="MCE5172176.1"/>
    </source>
</evidence>
<dbReference type="EMBL" id="JAJNBZ010000025">
    <property type="protein sequence ID" value="MCE5172176.1"/>
    <property type="molecule type" value="Genomic_DNA"/>
</dbReference>
<evidence type="ECO:0000256" key="4">
    <source>
        <dbReference type="ARBA" id="ARBA00022676"/>
    </source>
</evidence>
<reference evidence="8 9" key="1">
    <citation type="submission" date="2021-11" db="EMBL/GenBank/DDBJ databases">
        <title>Draft genome sequence of Paenibacillus profundus YoMME, a new Gram-positive bacteria with exoelectrogenic properties.</title>
        <authorList>
            <person name="Hubenova Y."/>
            <person name="Hubenova E."/>
            <person name="Manasiev Y."/>
            <person name="Peykov S."/>
            <person name="Mitov M."/>
        </authorList>
    </citation>
    <scope>NUCLEOTIDE SEQUENCE [LARGE SCALE GENOMIC DNA]</scope>
    <source>
        <strain evidence="8 9">YoMME</strain>
    </source>
</reference>
<keyword evidence="9" id="KW-1185">Reference proteome</keyword>
<dbReference type="PANTHER" id="PTHR43691">
    <property type="entry name" value="URIDINE PHOSPHORYLASE"/>
    <property type="match status" value="1"/>
</dbReference>
<comment type="similarity">
    <text evidence="1">Belongs to the PNP/UDP phosphorylase family.</text>
</comment>